<evidence type="ECO:0000256" key="1">
    <source>
        <dbReference type="SAM" id="Phobius"/>
    </source>
</evidence>
<dbReference type="Pfam" id="PF04294">
    <property type="entry name" value="VanW"/>
    <property type="match status" value="1"/>
</dbReference>
<accession>K1S5S0</accession>
<keyword evidence="1" id="KW-1133">Transmembrane helix</keyword>
<evidence type="ECO:0000259" key="2">
    <source>
        <dbReference type="Pfam" id="PF12229"/>
    </source>
</evidence>
<name>K1S5S0_9ZZZZ</name>
<dbReference type="AlphaFoldDB" id="K1S5S0"/>
<organism evidence="3">
    <name type="scientific">human gut metagenome</name>
    <dbReference type="NCBI Taxonomy" id="408170"/>
    <lineage>
        <taxon>unclassified sequences</taxon>
        <taxon>metagenomes</taxon>
        <taxon>organismal metagenomes</taxon>
    </lineage>
</organism>
<feature type="transmembrane region" description="Helical" evidence="1">
    <location>
        <begin position="12"/>
        <end position="34"/>
    </location>
</feature>
<sequence>MEEEKKKSRKKIIFLVGIIFLVVFILSVVIFLLLKANYYNNYVLKSIYVDKYNISDVKFNDLNDKIDQISAEILKKNISFNVSSNTFSASYEELGIALDRDSLIKEIKDYQKGLGINKLEYFLGNKKHVFKYRLVVDEEKLRIKLQEFKNKYDFSGSDWRFEVDDNRNVKFVAAQNGIFLNIDKSVEVIKTECKKGNLKNSITLKYDVLEKANRDSYKYIDTKVSEFTTLFNPYISRAINLKMALSHIDGVVIEPGKVFSFYKYAGPYNRKGYVFYYEYVGNGVCQIATTIYNTALLGGLEIVRRYHHAALPVYVPGGLDATVASYANGGYVDFQFKNTYKYPIYISAYAKGGEAHVDFWSNSMAKEGKTYTTESVKIGYLGYNTYLHVFENGQEIEKRKIATTWYSKSS</sequence>
<protein>
    <submittedName>
        <fullName evidence="3">VanW family protein</fullName>
    </submittedName>
</protein>
<reference evidence="3" key="1">
    <citation type="journal article" date="2013" name="Environ. Microbiol.">
        <title>Microbiota from the distal guts of lean and obese adolescents exhibit partial functional redundancy besides clear differences in community structure.</title>
        <authorList>
            <person name="Ferrer M."/>
            <person name="Ruiz A."/>
            <person name="Lanza F."/>
            <person name="Haange S.B."/>
            <person name="Oberbach A."/>
            <person name="Till H."/>
            <person name="Bargiela R."/>
            <person name="Campoy C."/>
            <person name="Segura M.T."/>
            <person name="Richter M."/>
            <person name="von Bergen M."/>
            <person name="Seifert J."/>
            <person name="Suarez A."/>
        </authorList>
    </citation>
    <scope>NUCLEOTIDE SEQUENCE</scope>
</reference>
<dbReference type="InterPro" id="IPR007391">
    <property type="entry name" value="Vancomycin_resist_VanW"/>
</dbReference>
<dbReference type="Pfam" id="PF12229">
    <property type="entry name" value="PG_binding_4"/>
    <property type="match status" value="1"/>
</dbReference>
<dbReference type="PANTHER" id="PTHR35788">
    <property type="entry name" value="EXPORTED PROTEIN-RELATED"/>
    <property type="match status" value="1"/>
</dbReference>
<dbReference type="EMBL" id="AJWZ01009599">
    <property type="protein sequence ID" value="EKC50839.1"/>
    <property type="molecule type" value="Genomic_DNA"/>
</dbReference>
<proteinExistence type="predicted"/>
<comment type="caution">
    <text evidence="3">The sequence shown here is derived from an EMBL/GenBank/DDBJ whole genome shotgun (WGS) entry which is preliminary data.</text>
</comment>
<feature type="domain" description="YoaR-like putative peptidoglycan binding" evidence="2">
    <location>
        <begin position="125"/>
        <end position="196"/>
    </location>
</feature>
<dbReference type="PANTHER" id="PTHR35788:SF1">
    <property type="entry name" value="EXPORTED PROTEIN"/>
    <property type="match status" value="1"/>
</dbReference>
<dbReference type="InterPro" id="IPR022029">
    <property type="entry name" value="YoaR-like_PG-bd"/>
</dbReference>
<evidence type="ECO:0000313" key="3">
    <source>
        <dbReference type="EMBL" id="EKC50839.1"/>
    </source>
</evidence>
<gene>
    <name evidence="3" type="ORF">OBE_13916</name>
</gene>
<keyword evidence="1" id="KW-0812">Transmembrane</keyword>
<keyword evidence="1" id="KW-0472">Membrane</keyword>
<dbReference type="InterPro" id="IPR052913">
    <property type="entry name" value="Glycopeptide_resist_protein"/>
</dbReference>